<gene>
    <name evidence="1" type="ORF">IT882_12950</name>
</gene>
<evidence type="ECO:0000313" key="2">
    <source>
        <dbReference type="Proteomes" id="UP000594480"/>
    </source>
</evidence>
<dbReference type="EMBL" id="CP064760">
    <property type="protein sequence ID" value="QPE04102.1"/>
    <property type="molecule type" value="Genomic_DNA"/>
</dbReference>
<name>A0A7S8RH01_9MICO</name>
<protein>
    <submittedName>
        <fullName evidence="1">Uncharacterized protein</fullName>
    </submittedName>
</protein>
<keyword evidence="2" id="KW-1185">Reference proteome</keyword>
<dbReference type="KEGG" id="msf:IT882_12950"/>
<accession>A0A7S8RH01</accession>
<sequence length="120" mass="13061">MDGRNFDPHRVAADAGIVVSHADTYVTHYRPETREILVQRDLPPADERFVVTCTLATALHPDMSDGELFEWVASRLVPQRDLLALVGAGAPLPLAARALQVPLAFLASVTSRIYAERAAA</sequence>
<reference evidence="1 2" key="1">
    <citation type="submission" date="2020-11" db="EMBL/GenBank/DDBJ databases">
        <title>Amino acid is mineralized and recycled by bacteria in oceanic microbiome.</title>
        <authorList>
            <person name="Zheng L.Y."/>
        </authorList>
    </citation>
    <scope>NUCLEOTIDE SEQUENCE [LARGE SCALE GENOMIC DNA]</scope>
    <source>
        <strain evidence="1 2">A32-1</strain>
    </source>
</reference>
<proteinExistence type="predicted"/>
<dbReference type="AlphaFoldDB" id="A0A7S8RH01"/>
<evidence type="ECO:0000313" key="1">
    <source>
        <dbReference type="EMBL" id="QPE04102.1"/>
    </source>
</evidence>
<organism evidence="1 2">
    <name type="scientific">Microbacterium schleiferi</name>
    <dbReference type="NCBI Taxonomy" id="69362"/>
    <lineage>
        <taxon>Bacteria</taxon>
        <taxon>Bacillati</taxon>
        <taxon>Actinomycetota</taxon>
        <taxon>Actinomycetes</taxon>
        <taxon>Micrococcales</taxon>
        <taxon>Microbacteriaceae</taxon>
        <taxon>Microbacterium</taxon>
    </lineage>
</organism>
<dbReference type="Proteomes" id="UP000594480">
    <property type="component" value="Chromosome"/>
</dbReference>
<dbReference type="RefSeq" id="WP_195692193.1">
    <property type="nucleotide sequence ID" value="NZ_CP064760.1"/>
</dbReference>